<dbReference type="InterPro" id="IPR007344">
    <property type="entry name" value="GrpB/CoaE"/>
</dbReference>
<dbReference type="Pfam" id="PF04229">
    <property type="entry name" value="GrpB"/>
    <property type="match status" value="1"/>
</dbReference>
<evidence type="ECO:0000313" key="1">
    <source>
        <dbReference type="EMBL" id="AXR00981.1"/>
    </source>
</evidence>
<name>A0AAD0W2Z8_PSEO7</name>
<dbReference type="KEGG" id="ppis:B1L02_15645"/>
<reference evidence="1 2" key="1">
    <citation type="submission" date="2018-08" db="EMBL/GenBank/DDBJ databases">
        <title>Whole Genome Sequences of Two Pseudoalteromonas piscicida Strains, DE1-A and DE2-A, which Exhibit Strong Antibacterial Activity against Vibrio vulnificus.</title>
        <authorList>
            <person name="Richards G.P."/>
            <person name="Needleman D.S."/>
            <person name="Watson M.A."/>
            <person name="Polson S.W."/>
        </authorList>
    </citation>
    <scope>NUCLEOTIDE SEQUENCE [LARGE SCALE GENOMIC DNA]</scope>
    <source>
        <strain evidence="1 2">DE2-A</strain>
    </source>
</reference>
<protein>
    <submittedName>
        <fullName evidence="1">GrpB family protein</fullName>
    </submittedName>
</protein>
<dbReference type="PANTHER" id="PTHR34822:SF1">
    <property type="entry name" value="GRPB FAMILY PROTEIN"/>
    <property type="match status" value="1"/>
</dbReference>
<dbReference type="AlphaFoldDB" id="A0AAD0W2Z8"/>
<dbReference type="Gene3D" id="3.30.460.10">
    <property type="entry name" value="Beta Polymerase, domain 2"/>
    <property type="match status" value="1"/>
</dbReference>
<dbReference type="Proteomes" id="UP000258102">
    <property type="component" value="Chromosome 1"/>
</dbReference>
<proteinExistence type="predicted"/>
<gene>
    <name evidence="1" type="ORF">D0511_02080</name>
</gene>
<organism evidence="1 2">
    <name type="scientific">Pseudoalteromonas piscicida</name>
    <dbReference type="NCBI Taxonomy" id="43662"/>
    <lineage>
        <taxon>Bacteria</taxon>
        <taxon>Pseudomonadati</taxon>
        <taxon>Pseudomonadota</taxon>
        <taxon>Gammaproteobacteria</taxon>
        <taxon>Alteromonadales</taxon>
        <taxon>Pseudoalteromonadaceae</taxon>
        <taxon>Pseudoalteromonas</taxon>
    </lineage>
</organism>
<evidence type="ECO:0000313" key="2">
    <source>
        <dbReference type="Proteomes" id="UP000258102"/>
    </source>
</evidence>
<accession>A0AAD0W2Z8</accession>
<dbReference type="PANTHER" id="PTHR34822">
    <property type="entry name" value="GRPB DOMAIN PROTEIN (AFU_ORTHOLOGUE AFUA_1G01530)"/>
    <property type="match status" value="1"/>
</dbReference>
<dbReference type="SUPFAM" id="SSF81301">
    <property type="entry name" value="Nucleotidyltransferase"/>
    <property type="match status" value="1"/>
</dbReference>
<sequence>MNTNIAVVSYNSDWPHQFNKEKQAILAHLSKANVAALHHIGSTSVPQLCAKPIIDMLLEVNDLDKLDIESEKLSDLGYEVMGEFGIAGRRYFRKGIVSRTHHLHAFLAGSDGVKRHLAFRDYLITFPDIATQYAKVKQEAVNACNQDMEKYIAFKNDFIQYHEQHALLWRFG</sequence>
<dbReference type="InterPro" id="IPR043519">
    <property type="entry name" value="NT_sf"/>
</dbReference>
<dbReference type="RefSeq" id="WP_088531770.1">
    <property type="nucleotide sequence ID" value="NZ_CP021646.1"/>
</dbReference>
<dbReference type="EMBL" id="CP031761">
    <property type="protein sequence ID" value="AXR00981.1"/>
    <property type="molecule type" value="Genomic_DNA"/>
</dbReference>